<dbReference type="PROSITE" id="PS51352">
    <property type="entry name" value="THIOREDOXIN_2"/>
    <property type="match status" value="1"/>
</dbReference>
<protein>
    <submittedName>
        <fullName evidence="3">Thioredoxin-like</fullName>
    </submittedName>
</protein>
<reference evidence="3 4" key="1">
    <citation type="submission" date="2016-10" db="EMBL/GenBank/DDBJ databases">
        <authorList>
            <person name="de Groot N.N."/>
        </authorList>
    </citation>
    <scope>NUCLEOTIDE SEQUENCE [LARGE SCALE GENOMIC DNA]</scope>
    <source>
        <strain evidence="4">E92,LMG 26720,CCM 7988</strain>
    </source>
</reference>
<feature type="domain" description="Thioredoxin" evidence="2">
    <location>
        <begin position="7"/>
        <end position="145"/>
    </location>
</feature>
<dbReference type="Proteomes" id="UP000199306">
    <property type="component" value="Unassembled WGS sequence"/>
</dbReference>
<evidence type="ECO:0000259" key="2">
    <source>
        <dbReference type="PROSITE" id="PS51352"/>
    </source>
</evidence>
<dbReference type="RefSeq" id="WP_092015148.1">
    <property type="nucleotide sequence ID" value="NZ_FOXH01000004.1"/>
</dbReference>
<dbReference type="InterPro" id="IPR013766">
    <property type="entry name" value="Thioredoxin_domain"/>
</dbReference>
<dbReference type="AlphaFoldDB" id="A0A1I5REM7"/>
<dbReference type="PANTHER" id="PTHR15337:SF11">
    <property type="entry name" value="THIOREDOXIN DOMAIN-CONTAINING PROTEIN"/>
    <property type="match status" value="1"/>
</dbReference>
<dbReference type="Pfam" id="PF13899">
    <property type="entry name" value="Thioredoxin_7"/>
    <property type="match status" value="1"/>
</dbReference>
<evidence type="ECO:0000313" key="3">
    <source>
        <dbReference type="EMBL" id="SFP56830.1"/>
    </source>
</evidence>
<dbReference type="STRING" id="1079859.SAMN04515674_10435"/>
<evidence type="ECO:0000256" key="1">
    <source>
        <dbReference type="ARBA" id="ARBA00022729"/>
    </source>
</evidence>
<gene>
    <name evidence="3" type="ORF">SAMN04515674_10435</name>
</gene>
<proteinExistence type="predicted"/>
<dbReference type="SUPFAM" id="SSF52833">
    <property type="entry name" value="Thioredoxin-like"/>
    <property type="match status" value="1"/>
</dbReference>
<keyword evidence="4" id="KW-1185">Reference proteome</keyword>
<dbReference type="PANTHER" id="PTHR15337">
    <property type="entry name" value="ANTERIOR GRADIENT PROTEIN-RELATED"/>
    <property type="match status" value="1"/>
</dbReference>
<dbReference type="InterPro" id="IPR036249">
    <property type="entry name" value="Thioredoxin-like_sf"/>
</dbReference>
<keyword evidence="1" id="KW-0732">Signal</keyword>
<organism evidence="3 4">
    <name type="scientific">Pseudarcicella hirudinis</name>
    <dbReference type="NCBI Taxonomy" id="1079859"/>
    <lineage>
        <taxon>Bacteria</taxon>
        <taxon>Pseudomonadati</taxon>
        <taxon>Bacteroidota</taxon>
        <taxon>Cytophagia</taxon>
        <taxon>Cytophagales</taxon>
        <taxon>Flectobacillaceae</taxon>
        <taxon>Pseudarcicella</taxon>
    </lineage>
</organism>
<dbReference type="EMBL" id="FOXH01000004">
    <property type="protein sequence ID" value="SFP56830.1"/>
    <property type="molecule type" value="Genomic_DNA"/>
</dbReference>
<dbReference type="InterPro" id="IPR051099">
    <property type="entry name" value="AGR/TXD"/>
</dbReference>
<name>A0A1I5REM7_9BACT</name>
<dbReference type="OrthoDB" id="981626at2"/>
<accession>A0A1I5REM7</accession>
<dbReference type="Gene3D" id="3.40.30.10">
    <property type="entry name" value="Glutaredoxin"/>
    <property type="match status" value="1"/>
</dbReference>
<sequence length="148" mass="17063">MKSLILITLFSTLLSFSEEWKLDFEEAKIEAAQSHKYVLLNFSGSDWCIPCIKLKKNVFESDKFMRFAAENLILVRADFPRLKKNQLDSRQTSQNELLAEKYNNQGKFPLTILLDSNGKVIKTWDGYPSTLSVETFISEINVFVDAKK</sequence>
<evidence type="ECO:0000313" key="4">
    <source>
        <dbReference type="Proteomes" id="UP000199306"/>
    </source>
</evidence>